<dbReference type="FunFam" id="2.20.25.20:FF:000001">
    <property type="entry name" value="Casein kinase II subunit beta"/>
    <property type="match status" value="1"/>
</dbReference>
<dbReference type="AlphaFoldDB" id="A0AAV9NDH4"/>
<evidence type="ECO:0000256" key="3">
    <source>
        <dbReference type="ARBA" id="ARBA00062110"/>
    </source>
</evidence>
<feature type="compositionally biased region" description="Polar residues" evidence="5">
    <location>
        <begin position="414"/>
        <end position="423"/>
    </location>
</feature>
<dbReference type="GO" id="GO:0005737">
    <property type="term" value="C:cytoplasm"/>
    <property type="evidence" value="ECO:0007669"/>
    <property type="project" value="TreeGrafter"/>
</dbReference>
<dbReference type="Gene3D" id="1.10.1820.10">
    <property type="entry name" value="protein kinase ck2 holoenzyme, chain C, domain 1"/>
    <property type="match status" value="1"/>
</dbReference>
<dbReference type="GO" id="GO:0019887">
    <property type="term" value="F:protein kinase regulator activity"/>
    <property type="evidence" value="ECO:0007669"/>
    <property type="project" value="InterPro"/>
</dbReference>
<dbReference type="Gene3D" id="2.20.25.20">
    <property type="match status" value="1"/>
</dbReference>
<organism evidence="6 7">
    <name type="scientific">Exophiala bonariae</name>
    <dbReference type="NCBI Taxonomy" id="1690606"/>
    <lineage>
        <taxon>Eukaryota</taxon>
        <taxon>Fungi</taxon>
        <taxon>Dikarya</taxon>
        <taxon>Ascomycota</taxon>
        <taxon>Pezizomycotina</taxon>
        <taxon>Eurotiomycetes</taxon>
        <taxon>Chaetothyriomycetidae</taxon>
        <taxon>Chaetothyriales</taxon>
        <taxon>Herpotrichiellaceae</taxon>
        <taxon>Exophiala</taxon>
    </lineage>
</organism>
<keyword evidence="7" id="KW-1185">Reference proteome</keyword>
<dbReference type="PROSITE" id="PS01101">
    <property type="entry name" value="CK2_BETA"/>
    <property type="match status" value="1"/>
</dbReference>
<dbReference type="Proteomes" id="UP001358417">
    <property type="component" value="Unassembled WGS sequence"/>
</dbReference>
<dbReference type="GO" id="GO:0034456">
    <property type="term" value="C:UTP-C complex"/>
    <property type="evidence" value="ECO:0007669"/>
    <property type="project" value="TreeGrafter"/>
</dbReference>
<feature type="region of interest" description="Disordered" evidence="5">
    <location>
        <begin position="60"/>
        <end position="127"/>
    </location>
</feature>
<dbReference type="GO" id="GO:0006359">
    <property type="term" value="P:regulation of transcription by RNA polymerase III"/>
    <property type="evidence" value="ECO:0007669"/>
    <property type="project" value="TreeGrafter"/>
</dbReference>
<feature type="compositionally biased region" description="Acidic residues" evidence="5">
    <location>
        <begin position="70"/>
        <end position="92"/>
    </location>
</feature>
<dbReference type="SUPFAM" id="SSF57798">
    <property type="entry name" value="Casein kinase II beta subunit"/>
    <property type="match status" value="2"/>
</dbReference>
<dbReference type="PANTHER" id="PTHR11740:SF0">
    <property type="entry name" value="CASEIN KINASE II SUBUNIT BETA"/>
    <property type="match status" value="1"/>
</dbReference>
<dbReference type="PRINTS" id="PR00472">
    <property type="entry name" value="CASNKINASEII"/>
</dbReference>
<comment type="similarity">
    <text evidence="1 4">Belongs to the casein kinase 2 subunit beta family.</text>
</comment>
<proteinExistence type="inferred from homology"/>
<dbReference type="PANTHER" id="PTHR11740">
    <property type="entry name" value="CASEIN KINASE II SUBUNIT BETA"/>
    <property type="match status" value="1"/>
</dbReference>
<comment type="subunit">
    <text evidence="3">Tetramer composed of two alpha chains, one beta chain and one beta' chain.</text>
</comment>
<dbReference type="EMBL" id="JAVRRD010000010">
    <property type="protein sequence ID" value="KAK5054435.1"/>
    <property type="molecule type" value="Genomic_DNA"/>
</dbReference>
<dbReference type="InterPro" id="IPR016149">
    <property type="entry name" value="Casein_kin_II_reg-sub_N"/>
</dbReference>
<protein>
    <recommendedName>
        <fullName evidence="4">Casein kinase II subunit beta</fullName>
        <shortName evidence="4">CK II beta</shortName>
    </recommendedName>
</protein>
<dbReference type="GO" id="GO:0005956">
    <property type="term" value="C:protein kinase CK2 complex"/>
    <property type="evidence" value="ECO:0007669"/>
    <property type="project" value="UniProtKB-UniRule"/>
</dbReference>
<dbReference type="InterPro" id="IPR035991">
    <property type="entry name" value="Casein_kinase_II_beta-like"/>
</dbReference>
<comment type="caution">
    <text evidence="6">The sequence shown here is derived from an EMBL/GenBank/DDBJ whole genome shotgun (WGS) entry which is preliminary data.</text>
</comment>
<reference evidence="6 7" key="1">
    <citation type="submission" date="2023-08" db="EMBL/GenBank/DDBJ databases">
        <title>Black Yeasts Isolated from many extreme environments.</title>
        <authorList>
            <person name="Coleine C."/>
            <person name="Stajich J.E."/>
            <person name="Selbmann L."/>
        </authorList>
    </citation>
    <scope>NUCLEOTIDE SEQUENCE [LARGE SCALE GENOMIC DNA]</scope>
    <source>
        <strain evidence="6 7">CCFEE 5792</strain>
    </source>
</reference>
<accession>A0AAV9NDH4</accession>
<evidence type="ECO:0000313" key="6">
    <source>
        <dbReference type="EMBL" id="KAK5054435.1"/>
    </source>
</evidence>
<dbReference type="InterPro" id="IPR000704">
    <property type="entry name" value="Casein_kinase_II_reg-sub"/>
</dbReference>
<feature type="compositionally biased region" description="Acidic residues" evidence="5">
    <location>
        <begin position="393"/>
        <end position="408"/>
    </location>
</feature>
<feature type="compositionally biased region" description="Low complexity" evidence="5">
    <location>
        <begin position="265"/>
        <end position="281"/>
    </location>
</feature>
<comment type="function">
    <text evidence="2 4">Regulatory subunit of casein kinase II/CK2. As part of the kinase complex regulates the basal catalytic activity of the alpha subunit a constitutively active serine/threonine-protein kinase that phosphorylates a large number of substrates containing acidic residues C-terminal to the phosphorylated serine or threonine.</text>
</comment>
<dbReference type="RefSeq" id="XP_064707208.1">
    <property type="nucleotide sequence ID" value="XM_064844950.1"/>
</dbReference>
<dbReference type="Pfam" id="PF01214">
    <property type="entry name" value="CK_II_beta"/>
    <property type="match status" value="2"/>
</dbReference>
<evidence type="ECO:0000256" key="4">
    <source>
        <dbReference type="RuleBase" id="RU361268"/>
    </source>
</evidence>
<feature type="compositionally biased region" description="Polar residues" evidence="5">
    <location>
        <begin position="461"/>
        <end position="479"/>
    </location>
</feature>
<feature type="region of interest" description="Disordered" evidence="5">
    <location>
        <begin position="242"/>
        <end position="284"/>
    </location>
</feature>
<gene>
    <name evidence="6" type="ORF">LTR84_001325</name>
</gene>
<name>A0AAV9NDH4_9EURO</name>
<sequence length="479" mass="51671">MSQSSSQSPDSWIGTFCNLVGHEYFAEVSEDFIEDDFNLTGLQAQVPMYKDALEMILDVEPSETNSSALSDEEEEEEEEEEDDGLLGDELDDPLNNGNGEPRRQSGVSAGTGGVAGGRRHGRSSSDTSVIESSAELLYGLIHARYITSRPGIQQMMEKYELSHFGFCPRVYCAGTKVLPVGLTDSPGQQTVKLFCPSCLDAYTPPNSRFQAVDGAFFGTTFPCLFFMSYPDLDVAPLKRRSARDSTVQGTDDAESILSPNDTTNARGSTGISASRSSSLTLPQPPAIPGVTQSKDEKTALANALASLPPQPLTINGSATHNLAPGLGKGKIYEPKIYGFRVSERAKSGPRMKWLRSKPMDINYLDEAQKYHDRYGGTVDGDPDEEPHALPGEKEDDEAEEEAAADQDGDAIMMSQGQGQTGTRSRTKREADADGDALLGGQNQNQAKSKASRRKSGPPKVTTETTAAGQTNQQDGSNWI</sequence>
<evidence type="ECO:0000313" key="7">
    <source>
        <dbReference type="Proteomes" id="UP001358417"/>
    </source>
</evidence>
<dbReference type="GeneID" id="89969546"/>
<dbReference type="SMART" id="SM01085">
    <property type="entry name" value="CK_II_beta"/>
    <property type="match status" value="1"/>
</dbReference>
<evidence type="ECO:0000256" key="5">
    <source>
        <dbReference type="SAM" id="MobiDB-lite"/>
    </source>
</evidence>
<feature type="region of interest" description="Disordered" evidence="5">
    <location>
        <begin position="372"/>
        <end position="479"/>
    </location>
</feature>
<evidence type="ECO:0000256" key="1">
    <source>
        <dbReference type="ARBA" id="ARBA00006941"/>
    </source>
</evidence>
<comment type="subunit">
    <text evidence="4">Tetramer of two alpha and two beta subunits.</text>
</comment>
<evidence type="ECO:0000256" key="2">
    <source>
        <dbReference type="ARBA" id="ARBA00045899"/>
    </source>
</evidence>